<name>A0A699VBP6_TANCI</name>
<sequence>SNISLIIKNKPGIDNLDIDDLYNNLKVYEADIKGSSESSSNSHNVAFVSTERTSSTNKLNAAYSVSTATGNSSQAQGSSSYADEIMFLFFANQSSSPQLDNEDLEQIDQVDLEEMDLKWQVAMLSMRVKRFYKKTRI</sequence>
<dbReference type="AlphaFoldDB" id="A0A699VBP6"/>
<dbReference type="EMBL" id="BKCJ011410723">
    <property type="protein sequence ID" value="GFD31128.1"/>
    <property type="molecule type" value="Genomic_DNA"/>
</dbReference>
<organism evidence="1">
    <name type="scientific">Tanacetum cinerariifolium</name>
    <name type="common">Dalmatian daisy</name>
    <name type="synonym">Chrysanthemum cinerariifolium</name>
    <dbReference type="NCBI Taxonomy" id="118510"/>
    <lineage>
        <taxon>Eukaryota</taxon>
        <taxon>Viridiplantae</taxon>
        <taxon>Streptophyta</taxon>
        <taxon>Embryophyta</taxon>
        <taxon>Tracheophyta</taxon>
        <taxon>Spermatophyta</taxon>
        <taxon>Magnoliopsida</taxon>
        <taxon>eudicotyledons</taxon>
        <taxon>Gunneridae</taxon>
        <taxon>Pentapetalae</taxon>
        <taxon>asterids</taxon>
        <taxon>campanulids</taxon>
        <taxon>Asterales</taxon>
        <taxon>Asteraceae</taxon>
        <taxon>Asteroideae</taxon>
        <taxon>Anthemideae</taxon>
        <taxon>Anthemidinae</taxon>
        <taxon>Tanacetum</taxon>
    </lineage>
</organism>
<evidence type="ECO:0000313" key="1">
    <source>
        <dbReference type="EMBL" id="GFD31128.1"/>
    </source>
</evidence>
<proteinExistence type="predicted"/>
<accession>A0A699VBP6</accession>
<gene>
    <name evidence="1" type="ORF">Tci_903097</name>
</gene>
<protein>
    <submittedName>
        <fullName evidence="1">Ribonuclease H-like domain-containing protein</fullName>
    </submittedName>
</protein>
<comment type="caution">
    <text evidence="1">The sequence shown here is derived from an EMBL/GenBank/DDBJ whole genome shotgun (WGS) entry which is preliminary data.</text>
</comment>
<reference evidence="1" key="1">
    <citation type="journal article" date="2019" name="Sci. Rep.">
        <title>Draft genome of Tanacetum cinerariifolium, the natural source of mosquito coil.</title>
        <authorList>
            <person name="Yamashiro T."/>
            <person name="Shiraishi A."/>
            <person name="Satake H."/>
            <person name="Nakayama K."/>
        </authorList>
    </citation>
    <scope>NUCLEOTIDE SEQUENCE</scope>
</reference>
<feature type="non-terminal residue" evidence="1">
    <location>
        <position position="1"/>
    </location>
</feature>